<name>A0A969W9C1_9GAMM</name>
<keyword evidence="2" id="KW-1185">Reference proteome</keyword>
<proteinExistence type="predicted"/>
<comment type="caution">
    <text evidence="1">The sequence shown here is derived from an EMBL/GenBank/DDBJ whole genome shotgun (WGS) entry which is preliminary data.</text>
</comment>
<evidence type="ECO:0000313" key="2">
    <source>
        <dbReference type="Proteomes" id="UP000653472"/>
    </source>
</evidence>
<organism evidence="1 2">
    <name type="scientific">Solimonas marina</name>
    <dbReference type="NCBI Taxonomy" id="2714601"/>
    <lineage>
        <taxon>Bacteria</taxon>
        <taxon>Pseudomonadati</taxon>
        <taxon>Pseudomonadota</taxon>
        <taxon>Gammaproteobacteria</taxon>
        <taxon>Nevskiales</taxon>
        <taxon>Nevskiaceae</taxon>
        <taxon>Solimonas</taxon>
    </lineage>
</organism>
<evidence type="ECO:0000313" key="1">
    <source>
        <dbReference type="EMBL" id="NKF21934.1"/>
    </source>
</evidence>
<protein>
    <submittedName>
        <fullName evidence="1">Uncharacterized protein</fullName>
    </submittedName>
</protein>
<dbReference type="Proteomes" id="UP000653472">
    <property type="component" value="Unassembled WGS sequence"/>
</dbReference>
<sequence>MKIWQVQLWGAGFVREGVDASFELSGIVSAATVDEAVTAAVALASNEHPEIDQAQPGGSGPRAVINAEEIQEFASAPASSINVVEVFWSTNGEAA</sequence>
<gene>
    <name evidence="1" type="ORF">G7Y82_06360</name>
</gene>
<dbReference type="AlphaFoldDB" id="A0A969W9C1"/>
<dbReference type="EMBL" id="JAAVXB010000003">
    <property type="protein sequence ID" value="NKF21934.1"/>
    <property type="molecule type" value="Genomic_DNA"/>
</dbReference>
<accession>A0A969W9C1</accession>
<reference evidence="1" key="1">
    <citation type="submission" date="2020-03" db="EMBL/GenBank/DDBJ databases">
        <title>Solimonas marina sp. nov., isolated from deep seawater of the Pacific Ocean.</title>
        <authorList>
            <person name="Liu X."/>
            <person name="Lai Q."/>
            <person name="Sun F."/>
            <person name="Gai Y."/>
            <person name="Li G."/>
            <person name="Shao Z."/>
        </authorList>
    </citation>
    <scope>NUCLEOTIDE SEQUENCE</scope>
    <source>
        <strain evidence="1">C16B3</strain>
    </source>
</reference>
<dbReference type="RefSeq" id="WP_168147200.1">
    <property type="nucleotide sequence ID" value="NZ_JAAVXB010000003.1"/>
</dbReference>